<gene>
    <name evidence="1" type="ORF">HUG12_02990</name>
</gene>
<proteinExistence type="predicted"/>
<dbReference type="AlphaFoldDB" id="A0A7D5QN73"/>
<protein>
    <submittedName>
        <fullName evidence="1">Uncharacterized protein</fullName>
    </submittedName>
</protein>
<evidence type="ECO:0000313" key="1">
    <source>
        <dbReference type="EMBL" id="QLG63965.1"/>
    </source>
</evidence>
<accession>A0A7D5QN73</accession>
<organism evidence="1 2">
    <name type="scientific">Halorarum salinum</name>
    <dbReference type="NCBI Taxonomy" id="2743089"/>
    <lineage>
        <taxon>Archaea</taxon>
        <taxon>Methanobacteriati</taxon>
        <taxon>Methanobacteriota</taxon>
        <taxon>Stenosarchaea group</taxon>
        <taxon>Halobacteria</taxon>
        <taxon>Halobacteriales</taxon>
        <taxon>Haloferacaceae</taxon>
        <taxon>Halorarum</taxon>
    </lineage>
</organism>
<dbReference type="EMBL" id="CP058579">
    <property type="protein sequence ID" value="QLG63965.1"/>
    <property type="molecule type" value="Genomic_DNA"/>
</dbReference>
<dbReference type="Proteomes" id="UP000509626">
    <property type="component" value="Chromosome"/>
</dbReference>
<sequence>MTTDREREMEPRTIEGTDALVNVESGEIFLDVPAASPRYIRVEEGGTVREGDIRSRSEGELESPSLRKWTIETIGPETVIGTDRKTGERREWERTTLERQLATGALSTTLTDFERVNVTDRKGDDSNERSVVAVVYGNDGEKFSRTFRPVDGETGGEERRLEPVDADDRIGEFEDELRERFDRAVELALRNEGYAV</sequence>
<evidence type="ECO:0000313" key="2">
    <source>
        <dbReference type="Proteomes" id="UP000509626"/>
    </source>
</evidence>
<reference evidence="1 2" key="1">
    <citation type="submission" date="2020-06" db="EMBL/GenBank/DDBJ databases">
        <title>NJ-3-1, isolated from saline soil.</title>
        <authorList>
            <person name="Cui H.L."/>
            <person name="Shi X."/>
        </authorList>
    </citation>
    <scope>NUCLEOTIDE SEQUENCE [LARGE SCALE GENOMIC DNA]</scope>
    <source>
        <strain evidence="1 2">NJ-3-1</strain>
    </source>
</reference>
<name>A0A7D5QN73_9EURY</name>
<dbReference type="KEGG" id="halu:HUG12_02990"/>
<keyword evidence="2" id="KW-1185">Reference proteome</keyword>